<dbReference type="AlphaFoldDB" id="A0A381R3M8"/>
<dbReference type="GO" id="GO:0047661">
    <property type="term" value="F:amino-acid racemase activity"/>
    <property type="evidence" value="ECO:0007669"/>
    <property type="project" value="InterPro"/>
</dbReference>
<keyword evidence="2" id="KW-0413">Isomerase</keyword>
<dbReference type="InterPro" id="IPR015942">
    <property type="entry name" value="Asp/Glu/hydantoin_racemase"/>
</dbReference>
<dbReference type="PANTHER" id="PTHR21198:SF7">
    <property type="entry name" value="ASPARTATE-GLUTAMATE RACEMASE FAMILY"/>
    <property type="match status" value="1"/>
</dbReference>
<name>A0A381R3M8_9ZZZZ</name>
<comment type="similarity">
    <text evidence="1">Belongs to the aspartate/glutamate racemases family.</text>
</comment>
<organism evidence="3">
    <name type="scientific">marine metagenome</name>
    <dbReference type="NCBI Taxonomy" id="408172"/>
    <lineage>
        <taxon>unclassified sequences</taxon>
        <taxon>metagenomes</taxon>
        <taxon>ecological metagenomes</taxon>
    </lineage>
</organism>
<evidence type="ECO:0000256" key="2">
    <source>
        <dbReference type="ARBA" id="ARBA00023235"/>
    </source>
</evidence>
<sequence length="267" mass="29702">MPLKSKLSMQIEKRKMIGVVGGMGPYSGLDLIKKIFDLTKADQDQDHVPLAMISVPHKIEDRTKFLEGATDINPGIEISRIVNQLSQQGASFIGMPCNTAHSPAIIKEVYNTMPKGVTFINMIVEVIKFIQDKYQGVDRVGVLATAGTIKANVYNDQLIKNNLIPIILAKEEQKELIDESIYNKDFGIKSKSDPVHKNALKNIELAIESLIEKKAEIIILGCTELPLAINSPSYKSVPLIDSTMVLAKSLLMYLNQKVLKKTINKKW</sequence>
<proteinExistence type="inferred from homology"/>
<dbReference type="InterPro" id="IPR004380">
    <property type="entry name" value="Asp_race"/>
</dbReference>
<accession>A0A381R3M8</accession>
<evidence type="ECO:0000256" key="1">
    <source>
        <dbReference type="ARBA" id="ARBA00007847"/>
    </source>
</evidence>
<reference evidence="3" key="1">
    <citation type="submission" date="2018-05" db="EMBL/GenBank/DDBJ databases">
        <authorList>
            <person name="Lanie J.A."/>
            <person name="Ng W.-L."/>
            <person name="Kazmierczak K.M."/>
            <person name="Andrzejewski T.M."/>
            <person name="Davidsen T.M."/>
            <person name="Wayne K.J."/>
            <person name="Tettelin H."/>
            <person name="Glass J.I."/>
            <person name="Rusch D."/>
            <person name="Podicherti R."/>
            <person name="Tsui H.-C.T."/>
            <person name="Winkler M.E."/>
        </authorList>
    </citation>
    <scope>NUCLEOTIDE SEQUENCE</scope>
</reference>
<gene>
    <name evidence="3" type="ORF">METZ01_LOCUS39199</name>
</gene>
<dbReference type="PANTHER" id="PTHR21198">
    <property type="entry name" value="GLUTAMATE RACEMASE"/>
    <property type="match status" value="1"/>
</dbReference>
<dbReference type="EMBL" id="UINC01001677">
    <property type="protein sequence ID" value="SUZ86345.1"/>
    <property type="molecule type" value="Genomic_DNA"/>
</dbReference>
<protein>
    <recommendedName>
        <fullName evidence="4">Aspartate racemase</fullName>
    </recommendedName>
</protein>
<dbReference type="InterPro" id="IPR001920">
    <property type="entry name" value="Asp/Glu_race"/>
</dbReference>
<evidence type="ECO:0000313" key="3">
    <source>
        <dbReference type="EMBL" id="SUZ86345.1"/>
    </source>
</evidence>
<dbReference type="SUPFAM" id="SSF53681">
    <property type="entry name" value="Aspartate/glutamate racemase"/>
    <property type="match status" value="2"/>
</dbReference>
<dbReference type="NCBIfam" id="TIGR00035">
    <property type="entry name" value="asp_race"/>
    <property type="match status" value="1"/>
</dbReference>
<dbReference type="Gene3D" id="3.40.50.1860">
    <property type="match status" value="2"/>
</dbReference>
<dbReference type="Pfam" id="PF01177">
    <property type="entry name" value="Asp_Glu_race"/>
    <property type="match status" value="1"/>
</dbReference>
<evidence type="ECO:0008006" key="4">
    <source>
        <dbReference type="Google" id="ProtNLM"/>
    </source>
</evidence>